<sequence length="92" mass="10355">MTTKGPGENCKSSKKPSHSPKTAKTTVTHRISKPSGGKNKKDGKNGKDSPKPSIGTTVFHRSPKSRHMEKRHFSFNLRQIKRNNDKKNLKFI</sequence>
<evidence type="ECO:0000256" key="1">
    <source>
        <dbReference type="SAM" id="MobiDB-lite"/>
    </source>
</evidence>
<dbReference type="AlphaFoldDB" id="A0A0N5CIA2"/>
<feature type="compositionally biased region" description="Basic residues" evidence="1">
    <location>
        <begin position="61"/>
        <end position="70"/>
    </location>
</feature>
<organism evidence="2 3">
    <name type="scientific">Strongyloides papillosus</name>
    <name type="common">Intestinal threadworm</name>
    <dbReference type="NCBI Taxonomy" id="174720"/>
    <lineage>
        <taxon>Eukaryota</taxon>
        <taxon>Metazoa</taxon>
        <taxon>Ecdysozoa</taxon>
        <taxon>Nematoda</taxon>
        <taxon>Chromadorea</taxon>
        <taxon>Rhabditida</taxon>
        <taxon>Tylenchina</taxon>
        <taxon>Panagrolaimomorpha</taxon>
        <taxon>Strongyloidoidea</taxon>
        <taxon>Strongyloididae</taxon>
        <taxon>Strongyloides</taxon>
    </lineage>
</organism>
<dbReference type="Proteomes" id="UP000046392">
    <property type="component" value="Unplaced"/>
</dbReference>
<feature type="region of interest" description="Disordered" evidence="1">
    <location>
        <begin position="1"/>
        <end position="92"/>
    </location>
</feature>
<accession>A0A0N5CIA2</accession>
<evidence type="ECO:0000313" key="3">
    <source>
        <dbReference type="WBParaSite" id="SPAL_0001755850.1"/>
    </source>
</evidence>
<reference evidence="3" key="1">
    <citation type="submission" date="2017-02" db="UniProtKB">
        <authorList>
            <consortium name="WormBaseParasite"/>
        </authorList>
    </citation>
    <scope>IDENTIFICATION</scope>
</reference>
<proteinExistence type="predicted"/>
<evidence type="ECO:0000313" key="2">
    <source>
        <dbReference type="Proteomes" id="UP000046392"/>
    </source>
</evidence>
<name>A0A0N5CIA2_STREA</name>
<protein>
    <submittedName>
        <fullName evidence="3">Ovule protein</fullName>
    </submittedName>
</protein>
<dbReference type="WBParaSite" id="SPAL_0001755850.1">
    <property type="protein sequence ID" value="SPAL_0001755850.1"/>
    <property type="gene ID" value="SPAL_0001755850"/>
</dbReference>
<feature type="compositionally biased region" description="Basic and acidic residues" evidence="1">
    <location>
        <begin position="82"/>
        <end position="92"/>
    </location>
</feature>
<feature type="compositionally biased region" description="Basic and acidic residues" evidence="1">
    <location>
        <begin position="39"/>
        <end position="50"/>
    </location>
</feature>
<keyword evidence="2" id="KW-1185">Reference proteome</keyword>